<dbReference type="Proteomes" id="UP001458880">
    <property type="component" value="Unassembled WGS sequence"/>
</dbReference>
<dbReference type="EMBL" id="JASPKY010000213">
    <property type="protein sequence ID" value="KAK9720150.1"/>
    <property type="molecule type" value="Genomic_DNA"/>
</dbReference>
<reference evidence="1 2" key="1">
    <citation type="journal article" date="2024" name="BMC Genomics">
        <title>De novo assembly and annotation of Popillia japonica's genome with initial clues to its potential as an invasive pest.</title>
        <authorList>
            <person name="Cucini C."/>
            <person name="Boschi S."/>
            <person name="Funari R."/>
            <person name="Cardaioli E."/>
            <person name="Iannotti N."/>
            <person name="Marturano G."/>
            <person name="Paoli F."/>
            <person name="Bruttini M."/>
            <person name="Carapelli A."/>
            <person name="Frati F."/>
            <person name="Nardi F."/>
        </authorList>
    </citation>
    <scope>NUCLEOTIDE SEQUENCE [LARGE SCALE GENOMIC DNA]</scope>
    <source>
        <strain evidence="1">DMR45628</strain>
    </source>
</reference>
<evidence type="ECO:0000313" key="1">
    <source>
        <dbReference type="EMBL" id="KAK9720150.1"/>
    </source>
</evidence>
<accession>A0AAW1KMF0</accession>
<dbReference type="AlphaFoldDB" id="A0AAW1KMF0"/>
<comment type="caution">
    <text evidence="1">The sequence shown here is derived from an EMBL/GenBank/DDBJ whole genome shotgun (WGS) entry which is preliminary data.</text>
</comment>
<evidence type="ECO:0000313" key="2">
    <source>
        <dbReference type="Proteomes" id="UP001458880"/>
    </source>
</evidence>
<organism evidence="1 2">
    <name type="scientific">Popillia japonica</name>
    <name type="common">Japanese beetle</name>
    <dbReference type="NCBI Taxonomy" id="7064"/>
    <lineage>
        <taxon>Eukaryota</taxon>
        <taxon>Metazoa</taxon>
        <taxon>Ecdysozoa</taxon>
        <taxon>Arthropoda</taxon>
        <taxon>Hexapoda</taxon>
        <taxon>Insecta</taxon>
        <taxon>Pterygota</taxon>
        <taxon>Neoptera</taxon>
        <taxon>Endopterygota</taxon>
        <taxon>Coleoptera</taxon>
        <taxon>Polyphaga</taxon>
        <taxon>Scarabaeiformia</taxon>
        <taxon>Scarabaeidae</taxon>
        <taxon>Rutelinae</taxon>
        <taxon>Popillia</taxon>
    </lineage>
</organism>
<name>A0AAW1KMF0_POPJA</name>
<sequence length="113" mass="12641">MLGFGKRWLPANKKHLSDEPVSIIKVSSIRIDCNITTGAYQNGRLAHTLYQFEPPVLPGYAINVSITSPTYLPVTTNTIDDITITILDQEGRVVNFSGEQITIRLELKRLGWV</sequence>
<protein>
    <submittedName>
        <fullName evidence="1">Uncharacterized protein</fullName>
    </submittedName>
</protein>
<keyword evidence="2" id="KW-1185">Reference proteome</keyword>
<proteinExistence type="predicted"/>
<gene>
    <name evidence="1" type="ORF">QE152_g22237</name>
</gene>